<name>A0A7X2N362_9FIRM</name>
<organism evidence="2 3">
    <name type="scientific">Floccifex porci</name>
    <dbReference type="NCBI Taxonomy" id="2606629"/>
    <lineage>
        <taxon>Bacteria</taxon>
        <taxon>Bacillati</taxon>
        <taxon>Bacillota</taxon>
        <taxon>Erysipelotrichia</taxon>
        <taxon>Erysipelotrichales</taxon>
        <taxon>Erysipelotrichaceae</taxon>
        <taxon>Floccifex</taxon>
    </lineage>
</organism>
<dbReference type="Proteomes" id="UP000470082">
    <property type="component" value="Unassembled WGS sequence"/>
</dbReference>
<evidence type="ECO:0000313" key="2">
    <source>
        <dbReference type="EMBL" id="MSS01633.1"/>
    </source>
</evidence>
<proteinExistence type="predicted"/>
<dbReference type="EMBL" id="VUMM01000009">
    <property type="protein sequence ID" value="MSS01633.1"/>
    <property type="molecule type" value="Genomic_DNA"/>
</dbReference>
<keyword evidence="3" id="KW-1185">Reference proteome</keyword>
<dbReference type="AlphaFoldDB" id="A0A7X2N362"/>
<evidence type="ECO:0000256" key="1">
    <source>
        <dbReference type="SAM" id="Phobius"/>
    </source>
</evidence>
<keyword evidence="1" id="KW-1133">Transmembrane helix</keyword>
<protein>
    <submittedName>
        <fullName evidence="2">DUF2207 domain-containing protein</fullName>
    </submittedName>
</protein>
<evidence type="ECO:0000313" key="3">
    <source>
        <dbReference type="Proteomes" id="UP000470082"/>
    </source>
</evidence>
<dbReference type="RefSeq" id="WP_154460171.1">
    <property type="nucleotide sequence ID" value="NZ_VUMM01000009.1"/>
</dbReference>
<comment type="caution">
    <text evidence="2">The sequence shown here is derived from an EMBL/GenBank/DDBJ whole genome shotgun (WGS) entry which is preliminary data.</text>
</comment>
<gene>
    <name evidence="2" type="ORF">FYJ50_05915</name>
</gene>
<keyword evidence="1" id="KW-0472">Membrane</keyword>
<keyword evidence="1" id="KW-0812">Transmembrane</keyword>
<accession>A0A7X2N362</accession>
<sequence>MIEEKQRQISDKPFEEVESKALATAKQVKDEVKEKLEKEDYSGLNTNLLEMTKDNSQNEKYIFKPKERKKDIAFLILILIVAMAEIYLAFIGAFSAFFSKTYFISGIMILVLCLICLIINARVSYKRIVNIRKNEIYEVYYDQLYCKSYCYIDDMIQSCNRNLEQVLSDLQDAIDRKLIPQGHFSTEKNVFFVSDHAFSKYEEMAVVYDDYFKKQLEERKRIRERTPEIINILATGDQYVEKLQYIENQISNKNMKSKILMMKKTITSIFRELDMNPNYVGSLNLFLDYYLPTTEKLLDTYLEIDSKPNIPNIRKAKKEIYDSIFLIVSVYEGILDRLYEDIEFDISSEVSALEIITSQEGLADEK</sequence>
<reference evidence="2 3" key="1">
    <citation type="submission" date="2019-08" db="EMBL/GenBank/DDBJ databases">
        <title>In-depth cultivation of the pig gut microbiome towards novel bacterial diversity and tailored functional studies.</title>
        <authorList>
            <person name="Wylensek D."/>
            <person name="Hitch T.C.A."/>
            <person name="Clavel T."/>
        </authorList>
    </citation>
    <scope>NUCLEOTIDE SEQUENCE [LARGE SCALE GENOMIC DNA]</scope>
    <source>
        <strain evidence="2 3">LKV-178-WT-2G</strain>
    </source>
</reference>
<feature type="transmembrane region" description="Helical" evidence="1">
    <location>
        <begin position="72"/>
        <end position="96"/>
    </location>
</feature>
<feature type="transmembrane region" description="Helical" evidence="1">
    <location>
        <begin position="102"/>
        <end position="123"/>
    </location>
</feature>